<dbReference type="PROSITE" id="PS00211">
    <property type="entry name" value="ABC_TRANSPORTER_1"/>
    <property type="match status" value="1"/>
</dbReference>
<dbReference type="SUPFAM" id="SSF52540">
    <property type="entry name" value="P-loop containing nucleoside triphosphate hydrolases"/>
    <property type="match status" value="1"/>
</dbReference>
<gene>
    <name evidence="10" type="ORF">TSTA_108820</name>
</gene>
<dbReference type="VEuPathDB" id="FungiDB:TSTA_108820"/>
<dbReference type="FunFam" id="3.40.50.300:FF:000221">
    <property type="entry name" value="Multidrug ABC transporter ATP-binding protein"/>
    <property type="match status" value="1"/>
</dbReference>
<dbReference type="InterPro" id="IPR003593">
    <property type="entry name" value="AAA+_ATPase"/>
</dbReference>
<dbReference type="PANTHER" id="PTHR24221:SF503">
    <property type="entry name" value="MITOCHONDRIAL POTASSIUM CHANNEL ATP-BINDING SUBUNIT"/>
    <property type="match status" value="1"/>
</dbReference>
<dbReference type="SMART" id="SM00382">
    <property type="entry name" value="AAA"/>
    <property type="match status" value="1"/>
</dbReference>
<dbReference type="EMBL" id="EQ962661">
    <property type="protein sequence ID" value="EED11700.1"/>
    <property type="molecule type" value="Genomic_DNA"/>
</dbReference>
<dbReference type="InParanoid" id="B8MUN2"/>
<dbReference type="PANTHER" id="PTHR24221">
    <property type="entry name" value="ATP-BINDING CASSETTE SUB-FAMILY B"/>
    <property type="match status" value="1"/>
</dbReference>
<dbReference type="Gene3D" id="3.40.50.300">
    <property type="entry name" value="P-loop containing nucleotide triphosphate hydrolases"/>
    <property type="match status" value="1"/>
</dbReference>
<dbReference type="STRING" id="441959.B8MUN2"/>
<dbReference type="PROSITE" id="PS50893">
    <property type="entry name" value="ABC_TRANSPORTER_2"/>
    <property type="match status" value="1"/>
</dbReference>
<keyword evidence="8" id="KW-0472">Membrane</keyword>
<dbReference type="Gene3D" id="1.20.1560.10">
    <property type="entry name" value="ABC transporter type 1, transmembrane domain"/>
    <property type="match status" value="1"/>
</dbReference>
<keyword evidence="6 10" id="KW-0067">ATP-binding</keyword>
<dbReference type="Proteomes" id="UP000001745">
    <property type="component" value="Unassembled WGS sequence"/>
</dbReference>
<evidence type="ECO:0000256" key="5">
    <source>
        <dbReference type="ARBA" id="ARBA00022741"/>
    </source>
</evidence>
<comment type="subcellular location">
    <subcellularLocation>
        <location evidence="1">Cell membrane</location>
        <topology evidence="1">Multi-pass membrane protein</topology>
    </subcellularLocation>
</comment>
<dbReference type="InterPro" id="IPR017871">
    <property type="entry name" value="ABC_transporter-like_CS"/>
</dbReference>
<protein>
    <submittedName>
        <fullName evidence="10">Lipid A export ATP-binding/permease protein msba, putative</fullName>
    </submittedName>
</protein>
<keyword evidence="2" id="KW-0813">Transport</keyword>
<dbReference type="SUPFAM" id="SSF90123">
    <property type="entry name" value="ABC transporter transmembrane region"/>
    <property type="match status" value="1"/>
</dbReference>
<sequence>MEPRKKEIIRDYRLAVEECHRLLLESFSNWYTVISFGRIGYEKEQYGRECVEKALQTFILDIGLLSALSLASHQITHEKIPLSNLVILLTWWPRLIQLLLSIAGGFDFVKSRLPDTRSFLELIQRQPTVAEHSDAKPMSIKGGKIQFINVSFCYDHRYPALKNVTFDFLPGQVIGVVGETGGGKSTISNLLCRFYDPTSGCIRIDEQDIRGITQNSLRDAIVVSPQQQDIFTNTIMYNIRYAKPSASDAEVYEVCKIVQAHDQFLRMGYDKIIKKEIKLSGGQIQKIGIARALLKDTPIIILDEPTSAIDPATESNILENIRIRLQGRTIIIITHRLPIVVNANHILVIRDGRLVQQGTHKELLQGNNYYRELWSQHTSLGKLSTEVDYI</sequence>
<dbReference type="AlphaFoldDB" id="B8MUN2"/>
<dbReference type="InterPro" id="IPR027417">
    <property type="entry name" value="P-loop_NTPase"/>
</dbReference>
<evidence type="ECO:0000256" key="4">
    <source>
        <dbReference type="ARBA" id="ARBA00022692"/>
    </source>
</evidence>
<evidence type="ECO:0000256" key="3">
    <source>
        <dbReference type="ARBA" id="ARBA00022475"/>
    </source>
</evidence>
<dbReference type="PhylomeDB" id="B8MUN2"/>
<dbReference type="RefSeq" id="XP_002488456.1">
    <property type="nucleotide sequence ID" value="XM_002488411.1"/>
</dbReference>
<proteinExistence type="predicted"/>
<evidence type="ECO:0000259" key="9">
    <source>
        <dbReference type="PROSITE" id="PS50893"/>
    </source>
</evidence>
<dbReference type="eggNOG" id="KOG0056">
    <property type="taxonomic scope" value="Eukaryota"/>
</dbReference>
<dbReference type="OrthoDB" id="6500128at2759"/>
<reference evidence="11" key="1">
    <citation type="journal article" date="2015" name="Genome Announc.">
        <title>Genome sequence of the AIDS-associated pathogen Penicillium marneffei (ATCC18224) and its near taxonomic relative Talaromyces stipitatus (ATCC10500).</title>
        <authorList>
            <person name="Nierman W.C."/>
            <person name="Fedorova-Abrams N.D."/>
            <person name="Andrianopoulos A."/>
        </authorList>
    </citation>
    <scope>NUCLEOTIDE SEQUENCE [LARGE SCALE GENOMIC DNA]</scope>
    <source>
        <strain evidence="11">ATCC 10500 / CBS 375.48 / QM 6759 / NRRL 1006</strain>
    </source>
</reference>
<keyword evidence="7" id="KW-1133">Transmembrane helix</keyword>
<evidence type="ECO:0000256" key="8">
    <source>
        <dbReference type="ARBA" id="ARBA00023136"/>
    </source>
</evidence>
<keyword evidence="4" id="KW-0812">Transmembrane</keyword>
<organism evidence="10 11">
    <name type="scientific">Talaromyces stipitatus (strain ATCC 10500 / CBS 375.48 / QM 6759 / NRRL 1006)</name>
    <name type="common">Penicillium stipitatum</name>
    <dbReference type="NCBI Taxonomy" id="441959"/>
    <lineage>
        <taxon>Eukaryota</taxon>
        <taxon>Fungi</taxon>
        <taxon>Dikarya</taxon>
        <taxon>Ascomycota</taxon>
        <taxon>Pezizomycotina</taxon>
        <taxon>Eurotiomycetes</taxon>
        <taxon>Eurotiomycetidae</taxon>
        <taxon>Eurotiales</taxon>
        <taxon>Trichocomaceae</taxon>
        <taxon>Talaromyces</taxon>
        <taxon>Talaromyces sect. Talaromyces</taxon>
    </lineage>
</organism>
<keyword evidence="5" id="KW-0547">Nucleotide-binding</keyword>
<name>B8MUN2_TALSN</name>
<feature type="domain" description="ABC transporter" evidence="9">
    <location>
        <begin position="145"/>
        <end position="376"/>
    </location>
</feature>
<keyword evidence="3" id="KW-1003">Cell membrane</keyword>
<dbReference type="GO" id="GO:0005886">
    <property type="term" value="C:plasma membrane"/>
    <property type="evidence" value="ECO:0007669"/>
    <property type="project" value="UniProtKB-SubCell"/>
</dbReference>
<evidence type="ECO:0000313" key="10">
    <source>
        <dbReference type="EMBL" id="EED11700.1"/>
    </source>
</evidence>
<dbReference type="HOGENOM" id="CLU_000604_84_1_1"/>
<dbReference type="InterPro" id="IPR036640">
    <property type="entry name" value="ABC1_TM_sf"/>
</dbReference>
<evidence type="ECO:0000313" key="11">
    <source>
        <dbReference type="Proteomes" id="UP000001745"/>
    </source>
</evidence>
<accession>B8MUN2</accession>
<dbReference type="GO" id="GO:0042626">
    <property type="term" value="F:ATPase-coupled transmembrane transporter activity"/>
    <property type="evidence" value="ECO:0007669"/>
    <property type="project" value="TreeGrafter"/>
</dbReference>
<dbReference type="Pfam" id="PF00005">
    <property type="entry name" value="ABC_tran"/>
    <property type="match status" value="1"/>
</dbReference>
<dbReference type="GeneID" id="8103138"/>
<evidence type="ECO:0000256" key="7">
    <source>
        <dbReference type="ARBA" id="ARBA00022989"/>
    </source>
</evidence>
<dbReference type="InterPro" id="IPR003439">
    <property type="entry name" value="ABC_transporter-like_ATP-bd"/>
</dbReference>
<keyword evidence="11" id="KW-1185">Reference proteome</keyword>
<evidence type="ECO:0000256" key="6">
    <source>
        <dbReference type="ARBA" id="ARBA00022840"/>
    </source>
</evidence>
<evidence type="ECO:0000256" key="2">
    <source>
        <dbReference type="ARBA" id="ARBA00022448"/>
    </source>
</evidence>
<dbReference type="GO" id="GO:0005524">
    <property type="term" value="F:ATP binding"/>
    <property type="evidence" value="ECO:0007669"/>
    <property type="project" value="UniProtKB-KW"/>
</dbReference>
<dbReference type="OMA" id="CIDSASH"/>
<evidence type="ECO:0000256" key="1">
    <source>
        <dbReference type="ARBA" id="ARBA00004651"/>
    </source>
</evidence>
<dbReference type="InterPro" id="IPR039421">
    <property type="entry name" value="Type_1_exporter"/>
</dbReference>
<dbReference type="GO" id="GO:0016887">
    <property type="term" value="F:ATP hydrolysis activity"/>
    <property type="evidence" value="ECO:0007669"/>
    <property type="project" value="InterPro"/>
</dbReference>